<dbReference type="Proteomes" id="UP000001876">
    <property type="component" value="Unassembled WGS sequence"/>
</dbReference>
<dbReference type="KEGG" id="mpp:MICPUCDRAFT_11492"/>
<evidence type="ECO:0000313" key="8">
    <source>
        <dbReference type="Proteomes" id="UP000001876"/>
    </source>
</evidence>
<name>C1N0U8_MICPC</name>
<feature type="non-terminal residue" evidence="7">
    <location>
        <position position="1"/>
    </location>
</feature>
<comment type="catalytic activity">
    <reaction evidence="5">
        <text>guanosine(9) in tRNA + S-adenosyl-L-methionine = N(1)-methylguanosine(9) in tRNA + S-adenosyl-L-homocysteine + H(+)</text>
        <dbReference type="Rhea" id="RHEA:43156"/>
        <dbReference type="Rhea" id="RHEA-COMP:10367"/>
        <dbReference type="Rhea" id="RHEA-COMP:10368"/>
        <dbReference type="ChEBI" id="CHEBI:15378"/>
        <dbReference type="ChEBI" id="CHEBI:57856"/>
        <dbReference type="ChEBI" id="CHEBI:59789"/>
        <dbReference type="ChEBI" id="CHEBI:73542"/>
        <dbReference type="ChEBI" id="CHEBI:74269"/>
        <dbReference type="EC" id="2.1.1.221"/>
    </reaction>
</comment>
<evidence type="ECO:0000259" key="6">
    <source>
        <dbReference type="PROSITE" id="PS51675"/>
    </source>
</evidence>
<accession>C1N0U8</accession>
<dbReference type="eggNOG" id="KOG2967">
    <property type="taxonomic scope" value="Eukaryota"/>
</dbReference>
<sequence length="134" mass="14176">LVFDMAYDASATRAEIGALTRQVSMCVAANKRAKTPFLLAVAAPPGNNDDELPPASNSWRALPWESWGARVVDLDDENENENSAAASLTADARRVVYLTADSPNVLTDVAPGTALVLGGVVDHAEKPGMSLRRA</sequence>
<keyword evidence="3" id="KW-0808">Transferase</keyword>
<dbReference type="CDD" id="cd18089">
    <property type="entry name" value="SPOUT_Trm10-like"/>
    <property type="match status" value="1"/>
</dbReference>
<evidence type="ECO:0000256" key="5">
    <source>
        <dbReference type="ARBA" id="ARBA00048434"/>
    </source>
</evidence>
<dbReference type="STRING" id="564608.C1N0U8"/>
<evidence type="ECO:0000256" key="2">
    <source>
        <dbReference type="ARBA" id="ARBA00022603"/>
    </source>
</evidence>
<keyword evidence="2" id="KW-0489">Methyltransferase</keyword>
<dbReference type="GO" id="GO:0000049">
    <property type="term" value="F:tRNA binding"/>
    <property type="evidence" value="ECO:0007669"/>
    <property type="project" value="TreeGrafter"/>
</dbReference>
<dbReference type="GeneID" id="9687139"/>
<dbReference type="EMBL" id="GG663744">
    <property type="protein sequence ID" value="EEH54330.1"/>
    <property type="molecule type" value="Genomic_DNA"/>
</dbReference>
<feature type="domain" description="SAM-dependent MTase TRM10-type" evidence="6">
    <location>
        <begin position="1"/>
        <end position="134"/>
    </location>
</feature>
<dbReference type="PROSITE" id="PS51675">
    <property type="entry name" value="SAM_MT_TRM10"/>
    <property type="match status" value="1"/>
</dbReference>
<evidence type="ECO:0000256" key="4">
    <source>
        <dbReference type="ARBA" id="ARBA00022691"/>
    </source>
</evidence>
<proteinExistence type="predicted"/>
<protein>
    <recommendedName>
        <fullName evidence="1">tRNA (guanine(9)-N(1))-methyltransferase</fullName>
        <ecNumber evidence="1">2.1.1.221</ecNumber>
    </recommendedName>
</protein>
<dbReference type="GO" id="GO:0002939">
    <property type="term" value="P:tRNA N1-guanine methylation"/>
    <property type="evidence" value="ECO:0007669"/>
    <property type="project" value="TreeGrafter"/>
</dbReference>
<dbReference type="RefSeq" id="XP_003061700.1">
    <property type="nucleotide sequence ID" value="XM_003061654.1"/>
</dbReference>
<dbReference type="InterPro" id="IPR007356">
    <property type="entry name" value="tRNA_m1G_MeTrfase_euk"/>
</dbReference>
<feature type="non-terminal residue" evidence="7">
    <location>
        <position position="134"/>
    </location>
</feature>
<dbReference type="PANTHER" id="PTHR13563:SF13">
    <property type="entry name" value="TRNA METHYLTRANSFERASE 10 HOMOLOG A"/>
    <property type="match status" value="1"/>
</dbReference>
<keyword evidence="8" id="KW-1185">Reference proteome</keyword>
<keyword evidence="4" id="KW-0949">S-adenosyl-L-methionine</keyword>
<dbReference type="PANTHER" id="PTHR13563">
    <property type="entry name" value="TRNA (GUANINE-9-) METHYLTRANSFERASE"/>
    <property type="match status" value="1"/>
</dbReference>
<dbReference type="InterPro" id="IPR028564">
    <property type="entry name" value="MT_TRM10-typ"/>
</dbReference>
<dbReference type="GO" id="GO:0005634">
    <property type="term" value="C:nucleus"/>
    <property type="evidence" value="ECO:0007669"/>
    <property type="project" value="TreeGrafter"/>
</dbReference>
<dbReference type="EC" id="2.1.1.221" evidence="1"/>
<dbReference type="InterPro" id="IPR038459">
    <property type="entry name" value="MT_TRM10-typ_sf"/>
</dbReference>
<dbReference type="AlphaFoldDB" id="C1N0U8"/>
<reference evidence="7 8" key="1">
    <citation type="journal article" date="2009" name="Science">
        <title>Green evolution and dynamic adaptations revealed by genomes of the marine picoeukaryotes Micromonas.</title>
        <authorList>
            <person name="Worden A.Z."/>
            <person name="Lee J.H."/>
            <person name="Mock T."/>
            <person name="Rouze P."/>
            <person name="Simmons M.P."/>
            <person name="Aerts A.L."/>
            <person name="Allen A.E."/>
            <person name="Cuvelier M.L."/>
            <person name="Derelle E."/>
            <person name="Everett M.V."/>
            <person name="Foulon E."/>
            <person name="Grimwood J."/>
            <person name="Gundlach H."/>
            <person name="Henrissat B."/>
            <person name="Napoli C."/>
            <person name="McDonald S.M."/>
            <person name="Parker M.S."/>
            <person name="Rombauts S."/>
            <person name="Salamov A."/>
            <person name="Von Dassow P."/>
            <person name="Badger J.H."/>
            <person name="Coutinho P.M."/>
            <person name="Demir E."/>
            <person name="Dubchak I."/>
            <person name="Gentemann C."/>
            <person name="Eikrem W."/>
            <person name="Gready J.E."/>
            <person name="John U."/>
            <person name="Lanier W."/>
            <person name="Lindquist E.A."/>
            <person name="Lucas S."/>
            <person name="Mayer K.F."/>
            <person name="Moreau H."/>
            <person name="Not F."/>
            <person name="Otillar R."/>
            <person name="Panaud O."/>
            <person name="Pangilinan J."/>
            <person name="Paulsen I."/>
            <person name="Piegu B."/>
            <person name="Poliakov A."/>
            <person name="Robbens S."/>
            <person name="Schmutz J."/>
            <person name="Toulza E."/>
            <person name="Wyss T."/>
            <person name="Zelensky A."/>
            <person name="Zhou K."/>
            <person name="Armbrust E.V."/>
            <person name="Bhattacharya D."/>
            <person name="Goodenough U.W."/>
            <person name="Van de Peer Y."/>
            <person name="Grigoriev I.V."/>
        </authorList>
    </citation>
    <scope>NUCLEOTIDE SEQUENCE [LARGE SCALE GENOMIC DNA]</scope>
    <source>
        <strain evidence="7 8">CCMP1545</strain>
    </source>
</reference>
<organism evidence="8">
    <name type="scientific">Micromonas pusilla (strain CCMP1545)</name>
    <name type="common">Picoplanktonic green alga</name>
    <dbReference type="NCBI Taxonomy" id="564608"/>
    <lineage>
        <taxon>Eukaryota</taxon>
        <taxon>Viridiplantae</taxon>
        <taxon>Chlorophyta</taxon>
        <taxon>Mamiellophyceae</taxon>
        <taxon>Mamiellales</taxon>
        <taxon>Mamiellaceae</taxon>
        <taxon>Micromonas</taxon>
    </lineage>
</organism>
<gene>
    <name evidence="7" type="ORF">MICPUCDRAFT_11492</name>
</gene>
<evidence type="ECO:0000256" key="1">
    <source>
        <dbReference type="ARBA" id="ARBA00012797"/>
    </source>
</evidence>
<dbReference type="Gene3D" id="3.40.1280.30">
    <property type="match status" value="1"/>
</dbReference>
<dbReference type="OrthoDB" id="278300at2759"/>
<evidence type="ECO:0000256" key="3">
    <source>
        <dbReference type="ARBA" id="ARBA00022679"/>
    </source>
</evidence>
<dbReference type="GO" id="GO:0052905">
    <property type="term" value="F:tRNA (guanosine(9)-N1)-methyltransferase activity"/>
    <property type="evidence" value="ECO:0007669"/>
    <property type="project" value="UniProtKB-EC"/>
</dbReference>
<evidence type="ECO:0000313" key="7">
    <source>
        <dbReference type="EMBL" id="EEH54330.1"/>
    </source>
</evidence>